<evidence type="ECO:0000313" key="2">
    <source>
        <dbReference type="EMBL" id="WVZ13374.1"/>
    </source>
</evidence>
<organism evidence="2 3">
    <name type="scientific">Vigna mungo</name>
    <name type="common">Black gram</name>
    <name type="synonym">Phaseolus mungo</name>
    <dbReference type="NCBI Taxonomy" id="3915"/>
    <lineage>
        <taxon>Eukaryota</taxon>
        <taxon>Viridiplantae</taxon>
        <taxon>Streptophyta</taxon>
        <taxon>Embryophyta</taxon>
        <taxon>Tracheophyta</taxon>
        <taxon>Spermatophyta</taxon>
        <taxon>Magnoliopsida</taxon>
        <taxon>eudicotyledons</taxon>
        <taxon>Gunneridae</taxon>
        <taxon>Pentapetalae</taxon>
        <taxon>rosids</taxon>
        <taxon>fabids</taxon>
        <taxon>Fabales</taxon>
        <taxon>Fabaceae</taxon>
        <taxon>Papilionoideae</taxon>
        <taxon>50 kb inversion clade</taxon>
        <taxon>NPAAA clade</taxon>
        <taxon>indigoferoid/millettioid clade</taxon>
        <taxon>Phaseoleae</taxon>
        <taxon>Vigna</taxon>
    </lineage>
</organism>
<dbReference type="AlphaFoldDB" id="A0AAQ3RZ53"/>
<gene>
    <name evidence="2" type="ORF">V8G54_010940</name>
</gene>
<proteinExistence type="predicted"/>
<dbReference type="EMBL" id="CP144697">
    <property type="protein sequence ID" value="WVZ13374.1"/>
    <property type="molecule type" value="Genomic_DNA"/>
</dbReference>
<evidence type="ECO:0000256" key="1">
    <source>
        <dbReference type="SAM" id="MobiDB-lite"/>
    </source>
</evidence>
<name>A0AAQ3RZ53_VIGMU</name>
<accession>A0AAQ3RZ53</accession>
<dbReference type="Proteomes" id="UP001374535">
    <property type="component" value="Chromosome 4"/>
</dbReference>
<keyword evidence="3" id="KW-1185">Reference proteome</keyword>
<reference evidence="2 3" key="1">
    <citation type="journal article" date="2023" name="Life. Sci Alliance">
        <title>Evolutionary insights into 3D genome organization and epigenetic landscape of Vigna mungo.</title>
        <authorList>
            <person name="Junaid A."/>
            <person name="Singh B."/>
            <person name="Bhatia S."/>
        </authorList>
    </citation>
    <scope>NUCLEOTIDE SEQUENCE [LARGE SCALE GENOMIC DNA]</scope>
    <source>
        <strain evidence="2">Urdbean</strain>
    </source>
</reference>
<protein>
    <submittedName>
        <fullName evidence="2">Uncharacterized protein</fullName>
    </submittedName>
</protein>
<feature type="region of interest" description="Disordered" evidence="1">
    <location>
        <begin position="1"/>
        <end position="35"/>
    </location>
</feature>
<sequence>MPSTMFSRANHCRGQAKVVASPTSQERRRGPLSSLSRRTFFHRTSHRGNHQAQPEILPPSLSVVQPFHFSLLCVTKEFNYFYSKSKIIVHDFFSSFFVVSLFWLGVMNEVDEFVCDDVTERQTE</sequence>
<evidence type="ECO:0000313" key="3">
    <source>
        <dbReference type="Proteomes" id="UP001374535"/>
    </source>
</evidence>